<dbReference type="AlphaFoldDB" id="A0A1W0WDU7"/>
<feature type="compositionally biased region" description="Polar residues" evidence="1">
    <location>
        <begin position="82"/>
        <end position="91"/>
    </location>
</feature>
<evidence type="ECO:0000256" key="1">
    <source>
        <dbReference type="SAM" id="MobiDB-lite"/>
    </source>
</evidence>
<accession>A0A1W0WDU7</accession>
<dbReference type="OrthoDB" id="10632500at2759"/>
<feature type="region of interest" description="Disordered" evidence="1">
    <location>
        <begin position="82"/>
        <end position="106"/>
    </location>
</feature>
<gene>
    <name evidence="2" type="ORF">BV898_12403</name>
</gene>
<organism evidence="2 3">
    <name type="scientific">Hypsibius exemplaris</name>
    <name type="common">Freshwater tardigrade</name>
    <dbReference type="NCBI Taxonomy" id="2072580"/>
    <lineage>
        <taxon>Eukaryota</taxon>
        <taxon>Metazoa</taxon>
        <taxon>Ecdysozoa</taxon>
        <taxon>Tardigrada</taxon>
        <taxon>Eutardigrada</taxon>
        <taxon>Parachela</taxon>
        <taxon>Hypsibioidea</taxon>
        <taxon>Hypsibiidae</taxon>
        <taxon>Hypsibius</taxon>
    </lineage>
</organism>
<proteinExistence type="predicted"/>
<reference evidence="3" key="1">
    <citation type="submission" date="2017-01" db="EMBL/GenBank/DDBJ databases">
        <title>Comparative genomics of anhydrobiosis in the tardigrade Hypsibius dujardini.</title>
        <authorList>
            <person name="Yoshida Y."/>
            <person name="Koutsovoulos G."/>
            <person name="Laetsch D."/>
            <person name="Stevens L."/>
            <person name="Kumar S."/>
            <person name="Horikawa D."/>
            <person name="Ishino K."/>
            <person name="Komine S."/>
            <person name="Tomita M."/>
            <person name="Blaxter M."/>
            <person name="Arakawa K."/>
        </authorList>
    </citation>
    <scope>NUCLEOTIDE SEQUENCE [LARGE SCALE GENOMIC DNA]</scope>
    <source>
        <strain evidence="3">Z151</strain>
    </source>
</reference>
<protein>
    <submittedName>
        <fullName evidence="2">Uncharacterized protein</fullName>
    </submittedName>
</protein>
<comment type="caution">
    <text evidence="2">The sequence shown here is derived from an EMBL/GenBank/DDBJ whole genome shotgun (WGS) entry which is preliminary data.</text>
</comment>
<dbReference type="EMBL" id="MTYJ01000125">
    <property type="protein sequence ID" value="OQV13369.1"/>
    <property type="molecule type" value="Genomic_DNA"/>
</dbReference>
<dbReference type="Proteomes" id="UP000192578">
    <property type="component" value="Unassembled WGS sequence"/>
</dbReference>
<evidence type="ECO:0000313" key="3">
    <source>
        <dbReference type="Proteomes" id="UP000192578"/>
    </source>
</evidence>
<keyword evidence="3" id="KW-1185">Reference proteome</keyword>
<evidence type="ECO:0000313" key="2">
    <source>
        <dbReference type="EMBL" id="OQV13369.1"/>
    </source>
</evidence>
<sequence length="294" mass="33130">MGSAYLEINDEIPVDQQAASPAHFWPYYRQLRPSPPLYDRSGRLTVKHRAHVTADEEDPSYNATFDQARFVYPIQKTVAQPTRLPGTSSMRTGKDPNPTATTGGPTVALPVKSDGVAGQMDARKADEALERLLIKESRAKLQGLEDPTKFETAVNEQGLILTPTKTNKYQKPQVHKHHLWTHVNELQHRSVAISKARVRFLEVAMKHRQKMKEYELNVTRSNKDSAARYKAVCAGRDATLQQSIRNARAICIQKAEEQLKEMRQFARKQHAEDSAAKHTVTTKTPFQLAVEALP</sequence>
<name>A0A1W0WDU7_HYPEX</name>